<dbReference type="Gene3D" id="3.30.70.270">
    <property type="match status" value="1"/>
</dbReference>
<reference evidence="1 2" key="1">
    <citation type="journal article" date="2016" name="Sci. Rep.">
        <title>The Dendrobium catenatum Lindl. genome sequence provides insights into polysaccharide synthase, floral development and adaptive evolution.</title>
        <authorList>
            <person name="Zhang G.Q."/>
            <person name="Xu Q."/>
            <person name="Bian C."/>
            <person name="Tsai W.C."/>
            <person name="Yeh C.M."/>
            <person name="Liu K.W."/>
            <person name="Yoshida K."/>
            <person name="Zhang L.S."/>
            <person name="Chang S.B."/>
            <person name="Chen F."/>
            <person name="Shi Y."/>
            <person name="Su Y.Y."/>
            <person name="Zhang Y.Q."/>
            <person name="Chen L.J."/>
            <person name="Yin Y."/>
            <person name="Lin M."/>
            <person name="Huang H."/>
            <person name="Deng H."/>
            <person name="Wang Z.W."/>
            <person name="Zhu S.L."/>
            <person name="Zhao X."/>
            <person name="Deng C."/>
            <person name="Niu S.C."/>
            <person name="Huang J."/>
            <person name="Wang M."/>
            <person name="Liu G.H."/>
            <person name="Yang H.J."/>
            <person name="Xiao X.J."/>
            <person name="Hsiao Y.Y."/>
            <person name="Wu W.L."/>
            <person name="Chen Y.Y."/>
            <person name="Mitsuda N."/>
            <person name="Ohme-Takagi M."/>
            <person name="Luo Y.B."/>
            <person name="Van de Peer Y."/>
            <person name="Liu Z.J."/>
        </authorList>
    </citation>
    <scope>NUCLEOTIDE SEQUENCE [LARGE SCALE GENOMIC DNA]</scope>
    <source>
        <tissue evidence="1">The whole plant</tissue>
    </source>
</reference>
<gene>
    <name evidence="1" type="ORF">MA16_Dca005535</name>
</gene>
<keyword evidence="2" id="KW-1185">Reference proteome</keyword>
<evidence type="ECO:0008006" key="3">
    <source>
        <dbReference type="Google" id="ProtNLM"/>
    </source>
</evidence>
<reference evidence="1 2" key="2">
    <citation type="journal article" date="2017" name="Nature">
        <title>The Apostasia genome and the evolution of orchids.</title>
        <authorList>
            <person name="Zhang G.Q."/>
            <person name="Liu K.W."/>
            <person name="Li Z."/>
            <person name="Lohaus R."/>
            <person name="Hsiao Y.Y."/>
            <person name="Niu S.C."/>
            <person name="Wang J.Y."/>
            <person name="Lin Y.C."/>
            <person name="Xu Q."/>
            <person name="Chen L.J."/>
            <person name="Yoshida K."/>
            <person name="Fujiwara S."/>
            <person name="Wang Z.W."/>
            <person name="Zhang Y.Q."/>
            <person name="Mitsuda N."/>
            <person name="Wang M."/>
            <person name="Liu G.H."/>
            <person name="Pecoraro L."/>
            <person name="Huang H.X."/>
            <person name="Xiao X.J."/>
            <person name="Lin M."/>
            <person name="Wu X.Y."/>
            <person name="Wu W.L."/>
            <person name="Chen Y.Y."/>
            <person name="Chang S.B."/>
            <person name="Sakamoto S."/>
            <person name="Ohme-Takagi M."/>
            <person name="Yagi M."/>
            <person name="Zeng S.J."/>
            <person name="Shen C.Y."/>
            <person name="Yeh C.M."/>
            <person name="Luo Y.B."/>
            <person name="Tsai W.C."/>
            <person name="Van de Peer Y."/>
            <person name="Liu Z.J."/>
        </authorList>
    </citation>
    <scope>NUCLEOTIDE SEQUENCE [LARGE SCALE GENOMIC DNA]</scope>
    <source>
        <tissue evidence="1">The whole plant</tissue>
    </source>
</reference>
<dbReference type="InterPro" id="IPR053134">
    <property type="entry name" value="RNA-dir_DNA_polymerase"/>
</dbReference>
<organism evidence="1 2">
    <name type="scientific">Dendrobium catenatum</name>
    <dbReference type="NCBI Taxonomy" id="906689"/>
    <lineage>
        <taxon>Eukaryota</taxon>
        <taxon>Viridiplantae</taxon>
        <taxon>Streptophyta</taxon>
        <taxon>Embryophyta</taxon>
        <taxon>Tracheophyta</taxon>
        <taxon>Spermatophyta</taxon>
        <taxon>Magnoliopsida</taxon>
        <taxon>Liliopsida</taxon>
        <taxon>Asparagales</taxon>
        <taxon>Orchidaceae</taxon>
        <taxon>Epidendroideae</taxon>
        <taxon>Malaxideae</taxon>
        <taxon>Dendrobiinae</taxon>
        <taxon>Dendrobium</taxon>
    </lineage>
</organism>
<protein>
    <recommendedName>
        <fullName evidence="3">Reverse transcriptase domain-containing protein</fullName>
    </recommendedName>
</protein>
<dbReference type="Proteomes" id="UP000233837">
    <property type="component" value="Unassembled WGS sequence"/>
</dbReference>
<dbReference type="EMBL" id="KZ502486">
    <property type="protein sequence ID" value="PKU77703.1"/>
    <property type="molecule type" value="Genomic_DNA"/>
</dbReference>
<evidence type="ECO:0000313" key="2">
    <source>
        <dbReference type="Proteomes" id="UP000233837"/>
    </source>
</evidence>
<evidence type="ECO:0000313" key="1">
    <source>
        <dbReference type="EMBL" id="PKU77703.1"/>
    </source>
</evidence>
<dbReference type="InterPro" id="IPR043128">
    <property type="entry name" value="Rev_trsase/Diguanyl_cyclase"/>
</dbReference>
<accession>A0A2I0WPX4</accession>
<dbReference type="PANTHER" id="PTHR24559:SF444">
    <property type="entry name" value="REVERSE TRANSCRIPTASE DOMAIN-CONTAINING PROTEIN"/>
    <property type="match status" value="1"/>
</dbReference>
<proteinExistence type="predicted"/>
<name>A0A2I0WPX4_9ASPA</name>
<sequence>MDLMNQVFKEYLNQFVIVFIDNILVYSVSEEDQARHLRTVLETLRQHQLFDPQKRWLELFKDYDLSIQYQPGKANVIADALSTKSSGLSCIQLTFDKYLIRDMKITVGGNFLY</sequence>
<dbReference type="AlphaFoldDB" id="A0A2I0WPX4"/>
<dbReference type="PANTHER" id="PTHR24559">
    <property type="entry name" value="TRANSPOSON TY3-I GAG-POL POLYPROTEIN"/>
    <property type="match status" value="1"/>
</dbReference>
<dbReference type="InterPro" id="IPR043502">
    <property type="entry name" value="DNA/RNA_pol_sf"/>
</dbReference>
<dbReference type="SUPFAM" id="SSF56672">
    <property type="entry name" value="DNA/RNA polymerases"/>
    <property type="match status" value="1"/>
</dbReference>